<dbReference type="GeneID" id="78018377"/>
<name>A0A2S0Q388_NODSP</name>
<proteinExistence type="predicted"/>
<dbReference type="EMBL" id="CP020114">
    <property type="protein sequence ID" value="AVZ30936.1"/>
    <property type="molecule type" value="Genomic_DNA"/>
</dbReference>
<evidence type="ECO:0008006" key="3">
    <source>
        <dbReference type="Google" id="ProtNLM"/>
    </source>
</evidence>
<dbReference type="AlphaFoldDB" id="A0A2S0Q388"/>
<dbReference type="InterPro" id="IPR022573">
    <property type="entry name" value="DUF2887"/>
</dbReference>
<dbReference type="InterPro" id="IPR010106">
    <property type="entry name" value="RpnA"/>
</dbReference>
<dbReference type="Proteomes" id="UP000244056">
    <property type="component" value="Chromosome"/>
</dbReference>
<evidence type="ECO:0000313" key="1">
    <source>
        <dbReference type="EMBL" id="AVZ30936.1"/>
    </source>
</evidence>
<dbReference type="NCBIfam" id="TIGR01784">
    <property type="entry name" value="T_den_put_tspse"/>
    <property type="match status" value="1"/>
</dbReference>
<dbReference type="Pfam" id="PF11103">
    <property type="entry name" value="DUF2887"/>
    <property type="match status" value="1"/>
</dbReference>
<dbReference type="RefSeq" id="WP_006197935.1">
    <property type="nucleotide sequence ID" value="NZ_CAWNZE010000001.1"/>
</dbReference>
<organism evidence="1 2">
    <name type="scientific">Nodularia spumigena UHCC 0039</name>
    <dbReference type="NCBI Taxonomy" id="1914872"/>
    <lineage>
        <taxon>Bacteria</taxon>
        <taxon>Bacillati</taxon>
        <taxon>Cyanobacteriota</taxon>
        <taxon>Cyanophyceae</taxon>
        <taxon>Nostocales</taxon>
        <taxon>Nodulariaceae</taxon>
        <taxon>Nodularia</taxon>
    </lineage>
</organism>
<dbReference type="PANTHER" id="PTHR35586">
    <property type="entry name" value="SLL1691 PROTEIN"/>
    <property type="match status" value="1"/>
</dbReference>
<dbReference type="PANTHER" id="PTHR35586:SF2">
    <property type="entry name" value="SLL1542 PROTEIN"/>
    <property type="match status" value="1"/>
</dbReference>
<dbReference type="KEGG" id="nsp:BMF81_03094"/>
<accession>A0A2S0Q388</accession>
<evidence type="ECO:0000313" key="2">
    <source>
        <dbReference type="Proteomes" id="UP000244056"/>
    </source>
</evidence>
<protein>
    <recommendedName>
        <fullName evidence="3">Flagellar assembly protein H</fullName>
    </recommendedName>
</protein>
<sequence length="277" mass="31882">MKTDSILYRLFKTFPGVFFELLGQSPIEAEAYEFLSVEVKQTAFRIDGAFLPKQPELDRPIHFTEFQFQPDPGLYSRLLTEIFMYLDKTEILNDWRGTVIWMSRRLDPGVPMRYWEFFDSQRVQVIYLDELRDLANQSIGLATLTLVLEPPEQASVKARILIERSRQVIDQQVSRKLVELIETIIVYKFPQKSQAEIQAMLGLGDLKQTRVYQEGLEDGERKGRVEGKLEGKLEGKFEGKLEGKLEAVPRLLKLGLTLEQVAEALELDVAEVIKAAR</sequence>
<reference evidence="1 2" key="1">
    <citation type="submission" date="2017-03" db="EMBL/GenBank/DDBJ databases">
        <title>Comparative genomics of the toxic Baltic Sea cyanobacteria Nodularia spumigena UHCC 0039 and its response on varying salinity.</title>
        <authorList>
            <person name="Teikari J.E."/>
        </authorList>
    </citation>
    <scope>NUCLEOTIDE SEQUENCE [LARGE SCALE GENOMIC DNA]</scope>
    <source>
        <strain evidence="1 2">UHCC 0039</strain>
    </source>
</reference>
<gene>
    <name evidence="1" type="ORF">BMF81_03094</name>
</gene>